<dbReference type="Pfam" id="PF13449">
    <property type="entry name" value="Phytase-like"/>
    <property type="match status" value="1"/>
</dbReference>
<reference evidence="3 4" key="1">
    <citation type="journal article" date="2003" name="Int. J. Syst. Evol. Microbiol.">
        <title>Virgibacillus carmonensis sp. nov., Virgibacillus necropolis sp. nov. and Virgibacillus picturae sp. nov., three novel species isolated from deteriorated mural paintings, transfer of the species of the genus salibacillus to Virgibacillus, as Virgibacillus marismortui comb. nov. and Virgibacillus salexigens comb. nov., and emended description of the genus Virgibacillus.</title>
        <authorList>
            <person name="Heyrman J."/>
            <person name="Logan N.A."/>
            <person name="Busse H.J."/>
            <person name="Balcaen A."/>
            <person name="Lebbe L."/>
            <person name="Rodriguez-Diaz M."/>
            <person name="Swings J."/>
            <person name="De Vos P."/>
        </authorList>
    </citation>
    <scope>NUCLEOTIDE SEQUENCE [LARGE SCALE GENOMIC DNA]</scope>
    <source>
        <strain evidence="3 4">LMG 19488</strain>
    </source>
</reference>
<keyword evidence="1" id="KW-0732">Signal</keyword>
<dbReference type="OrthoDB" id="9803927at2"/>
<evidence type="ECO:0000313" key="4">
    <source>
        <dbReference type="Proteomes" id="UP000204391"/>
    </source>
</evidence>
<protein>
    <recommendedName>
        <fullName evidence="2">Phytase-like domain-containing protein</fullName>
    </recommendedName>
</protein>
<dbReference type="SUPFAM" id="SSF75011">
    <property type="entry name" value="3-carboxy-cis,cis-mucoante lactonizing enzyme"/>
    <property type="match status" value="1"/>
</dbReference>
<dbReference type="AlphaFoldDB" id="A0A221MCM1"/>
<name>A0A221MCM1_9BACI</name>
<evidence type="ECO:0000259" key="2">
    <source>
        <dbReference type="Pfam" id="PF13449"/>
    </source>
</evidence>
<dbReference type="RefSeq" id="WP_089532245.1">
    <property type="nucleotide sequence ID" value="NZ_CP022437.1"/>
</dbReference>
<dbReference type="EMBL" id="CP022437">
    <property type="protein sequence ID" value="ASN05395.1"/>
    <property type="molecule type" value="Genomic_DNA"/>
</dbReference>
<dbReference type="Proteomes" id="UP000204391">
    <property type="component" value="Chromosome"/>
</dbReference>
<keyword evidence="4" id="KW-1185">Reference proteome</keyword>
<dbReference type="InterPro" id="IPR027372">
    <property type="entry name" value="Phytase-like_dom"/>
</dbReference>
<dbReference type="PANTHER" id="PTHR37957:SF1">
    <property type="entry name" value="PHYTASE-LIKE DOMAIN-CONTAINING PROTEIN"/>
    <property type="match status" value="1"/>
</dbReference>
<accession>A0A221MCM1</accession>
<evidence type="ECO:0000313" key="3">
    <source>
        <dbReference type="EMBL" id="ASN05395.1"/>
    </source>
</evidence>
<organism evidence="3 4">
    <name type="scientific">Virgibacillus necropolis</name>
    <dbReference type="NCBI Taxonomy" id="163877"/>
    <lineage>
        <taxon>Bacteria</taxon>
        <taxon>Bacillati</taxon>
        <taxon>Bacillota</taxon>
        <taxon>Bacilli</taxon>
        <taxon>Bacillales</taxon>
        <taxon>Bacillaceae</taxon>
        <taxon>Virgibacillus</taxon>
    </lineage>
</organism>
<sequence length="411" mass="45387">MKKLAKTLAAGTIAISLSGFTFDAVSADQYASVPELKTEISKDEFNEKKHWKKDDAHSVDGLRLIGSETVPNDLTYKGTSVGGLSGLSYNPKGNKWILISDDRSAIDPARFYTAKLNYNHRDFQSVHVIGVTPLKQADGTFFPDSNNYNSEKNSNVPDFESIRFDPVNKTIWYTSEGDRSLGLNPLILQAQLDGSYLSRLPLTDTAKMDDQSNKGFRNNLALEGTTFSADGLTLWTAMEGPLIQDDQVPTLETGSLSRITQYNRNGNVLNEFAYTIDPIPAEPGEGMAADNGVSEILSINDNRFLVLERSAVQADDGSYSNYIRIYKIDVRGATDISEIESLKSKDITPVKKELVLNLNSLGLDKLDNIEGMSWGKELPNGNDSLVLVSDNNFNDSQVTQFIAFEVLPERE</sequence>
<gene>
    <name evidence="3" type="ORF">CFK40_10415</name>
</gene>
<feature type="chain" id="PRO_5038369732" description="Phytase-like domain-containing protein" evidence="1">
    <location>
        <begin position="24"/>
        <end position="411"/>
    </location>
</feature>
<feature type="signal peptide" evidence="1">
    <location>
        <begin position="1"/>
        <end position="23"/>
    </location>
</feature>
<dbReference type="PANTHER" id="PTHR37957">
    <property type="entry name" value="BLR7070 PROTEIN"/>
    <property type="match status" value="1"/>
</dbReference>
<dbReference type="KEGG" id="vne:CFK40_10415"/>
<evidence type="ECO:0000256" key="1">
    <source>
        <dbReference type="SAM" id="SignalP"/>
    </source>
</evidence>
<feature type="domain" description="Phytase-like" evidence="2">
    <location>
        <begin position="80"/>
        <end position="393"/>
    </location>
</feature>
<proteinExistence type="predicted"/>